<dbReference type="OrthoDB" id="2678639at2"/>
<feature type="transmembrane region" description="Helical" evidence="6">
    <location>
        <begin position="76"/>
        <end position="93"/>
    </location>
</feature>
<evidence type="ECO:0000256" key="5">
    <source>
        <dbReference type="ARBA" id="ARBA00023136"/>
    </source>
</evidence>
<accession>A0A089MIS7</accession>
<evidence type="ECO:0000313" key="7">
    <source>
        <dbReference type="EMBL" id="AIQ71383.1"/>
    </source>
</evidence>
<evidence type="ECO:0000256" key="2">
    <source>
        <dbReference type="ARBA" id="ARBA00022475"/>
    </source>
</evidence>
<gene>
    <name evidence="7" type="ORF">PGRAT_30185</name>
</gene>
<dbReference type="eggNOG" id="ENOG50316I0">
    <property type="taxonomic scope" value="Bacteria"/>
</dbReference>
<dbReference type="Pfam" id="PF03899">
    <property type="entry name" value="ATP-synt_I"/>
    <property type="match status" value="1"/>
</dbReference>
<evidence type="ECO:0008006" key="9">
    <source>
        <dbReference type="Google" id="ProtNLM"/>
    </source>
</evidence>
<keyword evidence="5 6" id="KW-0472">Membrane</keyword>
<evidence type="ECO:0000256" key="3">
    <source>
        <dbReference type="ARBA" id="ARBA00022692"/>
    </source>
</evidence>
<keyword evidence="2" id="KW-1003">Cell membrane</keyword>
<evidence type="ECO:0000313" key="8">
    <source>
        <dbReference type="Proteomes" id="UP000029500"/>
    </source>
</evidence>
<dbReference type="GO" id="GO:0005886">
    <property type="term" value="C:plasma membrane"/>
    <property type="evidence" value="ECO:0007669"/>
    <property type="project" value="UniProtKB-SubCell"/>
</dbReference>
<sequence>MDDLSRYRKVLALATLCFVVLCVLAAGIFPDFRSIGFGMALGGAIGCINVTYLGYKVRQVADTMAGEGKRRVSLGYLTRAALSLLGVMVAFKAPQVFNMIAVAGSLLLAPILLIIIGIGFSRRES</sequence>
<dbReference type="AlphaFoldDB" id="A0A089MIS7"/>
<evidence type="ECO:0000256" key="4">
    <source>
        <dbReference type="ARBA" id="ARBA00022989"/>
    </source>
</evidence>
<dbReference type="KEGG" id="pgm:PGRAT_30185"/>
<keyword evidence="3 6" id="KW-0812">Transmembrane</keyword>
<dbReference type="HOGENOM" id="CLU_147331_1_1_9"/>
<protein>
    <recommendedName>
        <fullName evidence="9">ATP synthase I</fullName>
    </recommendedName>
</protein>
<organism evidence="7 8">
    <name type="scientific">Paenibacillus graminis</name>
    <dbReference type="NCBI Taxonomy" id="189425"/>
    <lineage>
        <taxon>Bacteria</taxon>
        <taxon>Bacillati</taxon>
        <taxon>Bacillota</taxon>
        <taxon>Bacilli</taxon>
        <taxon>Bacillales</taxon>
        <taxon>Paenibacillaceae</taxon>
        <taxon>Paenibacillus</taxon>
    </lineage>
</organism>
<evidence type="ECO:0000256" key="6">
    <source>
        <dbReference type="SAM" id="Phobius"/>
    </source>
</evidence>
<dbReference type="EMBL" id="CP009287">
    <property type="protein sequence ID" value="AIQ71383.1"/>
    <property type="molecule type" value="Genomic_DNA"/>
</dbReference>
<keyword evidence="4 6" id="KW-1133">Transmembrane helix</keyword>
<reference evidence="7 8" key="1">
    <citation type="submission" date="2014-08" db="EMBL/GenBank/DDBJ databases">
        <title>Comparative genomics of the Paenibacillus odorifer group.</title>
        <authorList>
            <person name="den Bakker H.C."/>
            <person name="Tsai Y.-C."/>
            <person name="Martin N."/>
            <person name="Korlach J."/>
            <person name="Wiedmann M."/>
        </authorList>
    </citation>
    <scope>NUCLEOTIDE SEQUENCE [LARGE SCALE GENOMIC DNA]</scope>
    <source>
        <strain evidence="7 8">DSM 15220</strain>
    </source>
</reference>
<name>A0A089MIS7_9BACL</name>
<dbReference type="InterPro" id="IPR005598">
    <property type="entry name" value="ATP_synth_I"/>
</dbReference>
<dbReference type="RefSeq" id="WP_025709065.1">
    <property type="nucleotide sequence ID" value="NZ_CP009287.1"/>
</dbReference>
<dbReference type="STRING" id="189425.PGRAT_30185"/>
<comment type="subcellular location">
    <subcellularLocation>
        <location evidence="1">Cell membrane</location>
        <topology evidence="1">Multi-pass membrane protein</topology>
    </subcellularLocation>
</comment>
<evidence type="ECO:0000256" key="1">
    <source>
        <dbReference type="ARBA" id="ARBA00004651"/>
    </source>
</evidence>
<feature type="transmembrane region" description="Helical" evidence="6">
    <location>
        <begin position="99"/>
        <end position="120"/>
    </location>
</feature>
<keyword evidence="8" id="KW-1185">Reference proteome</keyword>
<dbReference type="Proteomes" id="UP000029500">
    <property type="component" value="Chromosome"/>
</dbReference>
<feature type="transmembrane region" description="Helical" evidence="6">
    <location>
        <begin position="35"/>
        <end position="55"/>
    </location>
</feature>
<proteinExistence type="predicted"/>